<dbReference type="RefSeq" id="WP_345674256.1">
    <property type="nucleotide sequence ID" value="NZ_BAABHS010000003.1"/>
</dbReference>
<keyword evidence="3" id="KW-1185">Reference proteome</keyword>
<dbReference type="EMBL" id="BAABHS010000003">
    <property type="protein sequence ID" value="GAA4952815.1"/>
    <property type="molecule type" value="Genomic_DNA"/>
</dbReference>
<dbReference type="Proteomes" id="UP001500466">
    <property type="component" value="Unassembled WGS sequence"/>
</dbReference>
<gene>
    <name evidence="2" type="ORF">GCM10023205_12520</name>
</gene>
<evidence type="ECO:0000313" key="3">
    <source>
        <dbReference type="Proteomes" id="UP001500466"/>
    </source>
</evidence>
<keyword evidence="1" id="KW-1133">Transmembrane helix</keyword>
<accession>A0ABP9GUI5</accession>
<keyword evidence="1" id="KW-0812">Transmembrane</keyword>
<name>A0ABP9GUI5_9ACTN</name>
<dbReference type="SUPFAM" id="SSF103473">
    <property type="entry name" value="MFS general substrate transporter"/>
    <property type="match status" value="1"/>
</dbReference>
<evidence type="ECO:0000313" key="2">
    <source>
        <dbReference type="EMBL" id="GAA4952815.1"/>
    </source>
</evidence>
<dbReference type="InterPro" id="IPR036259">
    <property type="entry name" value="MFS_trans_sf"/>
</dbReference>
<sequence>MGRNRLSERAGNAAALTGVFFALALVAAMVAAFAVLAHSWLWVVALLIGAVCLLACGWSALEIVIARQMDREWRARQRGVYEARPIERRE</sequence>
<evidence type="ECO:0008006" key="4">
    <source>
        <dbReference type="Google" id="ProtNLM"/>
    </source>
</evidence>
<proteinExistence type="predicted"/>
<protein>
    <recommendedName>
        <fullName evidence="4">UsfY protein</fullName>
    </recommendedName>
</protein>
<evidence type="ECO:0000256" key="1">
    <source>
        <dbReference type="SAM" id="Phobius"/>
    </source>
</evidence>
<organism evidence="2 3">
    <name type="scientific">Yinghuangia aomiensis</name>
    <dbReference type="NCBI Taxonomy" id="676205"/>
    <lineage>
        <taxon>Bacteria</taxon>
        <taxon>Bacillati</taxon>
        <taxon>Actinomycetota</taxon>
        <taxon>Actinomycetes</taxon>
        <taxon>Kitasatosporales</taxon>
        <taxon>Streptomycetaceae</taxon>
        <taxon>Yinghuangia</taxon>
    </lineage>
</organism>
<keyword evidence="1" id="KW-0472">Membrane</keyword>
<reference evidence="3" key="1">
    <citation type="journal article" date="2019" name="Int. J. Syst. Evol. Microbiol.">
        <title>The Global Catalogue of Microorganisms (GCM) 10K type strain sequencing project: providing services to taxonomists for standard genome sequencing and annotation.</title>
        <authorList>
            <consortium name="The Broad Institute Genomics Platform"/>
            <consortium name="The Broad Institute Genome Sequencing Center for Infectious Disease"/>
            <person name="Wu L."/>
            <person name="Ma J."/>
        </authorList>
    </citation>
    <scope>NUCLEOTIDE SEQUENCE [LARGE SCALE GENOMIC DNA]</scope>
    <source>
        <strain evidence="3">JCM 17986</strain>
    </source>
</reference>
<feature type="transmembrane region" description="Helical" evidence="1">
    <location>
        <begin position="40"/>
        <end position="66"/>
    </location>
</feature>
<feature type="transmembrane region" description="Helical" evidence="1">
    <location>
        <begin position="12"/>
        <end position="34"/>
    </location>
</feature>
<comment type="caution">
    <text evidence="2">The sequence shown here is derived from an EMBL/GenBank/DDBJ whole genome shotgun (WGS) entry which is preliminary data.</text>
</comment>